<evidence type="ECO:0000313" key="1">
    <source>
        <dbReference type="EMBL" id="ELZ68901.1"/>
    </source>
</evidence>
<sequence>MESQMNDHMGPGASEWMESHMGVTIEEMGEDMADDGRMGGYGPMRGYGRMGGAGHC</sequence>
<gene>
    <name evidence="1" type="ORF">C457_10836</name>
</gene>
<dbReference type="Proteomes" id="UP000011559">
    <property type="component" value="Unassembled WGS sequence"/>
</dbReference>
<dbReference type="EMBL" id="AOLG01000031">
    <property type="protein sequence ID" value="ELZ68901.1"/>
    <property type="molecule type" value="Genomic_DNA"/>
</dbReference>
<dbReference type="AlphaFoldDB" id="M0G9F2"/>
<accession>M0G9F2</accession>
<organism evidence="1 2">
    <name type="scientific">Haloferax prahovense (strain DSM 18310 / JCM 13924 / TL6)</name>
    <dbReference type="NCBI Taxonomy" id="1227461"/>
    <lineage>
        <taxon>Archaea</taxon>
        <taxon>Methanobacteriati</taxon>
        <taxon>Methanobacteriota</taxon>
        <taxon>Stenosarchaea group</taxon>
        <taxon>Halobacteria</taxon>
        <taxon>Halobacteriales</taxon>
        <taxon>Haloferacaceae</taxon>
        <taxon>Haloferax</taxon>
    </lineage>
</organism>
<name>M0G9F2_HALPT</name>
<reference evidence="1 2" key="1">
    <citation type="journal article" date="2014" name="PLoS Genet.">
        <title>Phylogenetically driven sequencing of extremely halophilic archaea reveals strategies for static and dynamic osmo-response.</title>
        <authorList>
            <person name="Becker E.A."/>
            <person name="Seitzer P.M."/>
            <person name="Tritt A."/>
            <person name="Larsen D."/>
            <person name="Krusor M."/>
            <person name="Yao A.I."/>
            <person name="Wu D."/>
            <person name="Madern D."/>
            <person name="Eisen J.A."/>
            <person name="Darling A.E."/>
            <person name="Facciotti M.T."/>
        </authorList>
    </citation>
    <scope>NUCLEOTIDE SEQUENCE [LARGE SCALE GENOMIC DNA]</scope>
    <source>
        <strain evidence="2">DSM 18310 / JCM 13924 / TL6</strain>
    </source>
</reference>
<protein>
    <submittedName>
        <fullName evidence="1">Uncharacterized protein</fullName>
    </submittedName>
</protein>
<comment type="caution">
    <text evidence="1">The sequence shown here is derived from an EMBL/GenBank/DDBJ whole genome shotgun (WGS) entry which is preliminary data.</text>
</comment>
<evidence type="ECO:0000313" key="2">
    <source>
        <dbReference type="Proteomes" id="UP000011559"/>
    </source>
</evidence>
<keyword evidence="2" id="KW-1185">Reference proteome</keyword>
<proteinExistence type="predicted"/>